<sequence length="61" mass="7063">MIRFSFGKLFITYSCKCFLRIYLNAISIPVNAFLIHSNAFRMHPNAGSFHKVTIINELKMP</sequence>
<keyword evidence="1" id="KW-1133">Transmembrane helix</keyword>
<dbReference type="AlphaFoldDB" id="A0A0S2TIU4"/>
<geneLocation type="plasmid" evidence="2">
    <name>pH11</name>
</geneLocation>
<keyword evidence="1" id="KW-0812">Transmembrane</keyword>
<evidence type="ECO:0000256" key="1">
    <source>
        <dbReference type="SAM" id="Phobius"/>
    </source>
</evidence>
<organism evidence="2">
    <name type="scientific">Klebsiella pneumoniae subsp. pneumoniae</name>
    <dbReference type="NCBI Taxonomy" id="72407"/>
    <lineage>
        <taxon>Bacteria</taxon>
        <taxon>Pseudomonadati</taxon>
        <taxon>Pseudomonadota</taxon>
        <taxon>Gammaproteobacteria</taxon>
        <taxon>Enterobacterales</taxon>
        <taxon>Enterobacteriaceae</taxon>
        <taxon>Klebsiella/Raoultella group</taxon>
        <taxon>Klebsiella</taxon>
        <taxon>Klebsiella pneumoniae complex</taxon>
    </lineage>
</organism>
<protein>
    <submittedName>
        <fullName evidence="2">Uncharacterized protein</fullName>
    </submittedName>
</protein>
<accession>A0A0S2TIU4</accession>
<keyword evidence="2" id="KW-0614">Plasmid</keyword>
<proteinExistence type="predicted"/>
<keyword evidence="1" id="KW-0472">Membrane</keyword>
<dbReference type="EMBL" id="CP013215">
    <property type="protein sequence ID" value="ALP55075.1"/>
    <property type="molecule type" value="Genomic_DNA"/>
</dbReference>
<name>A0A0S2TIU4_KLEPN</name>
<evidence type="ECO:0000313" key="2">
    <source>
        <dbReference type="EMBL" id="ALP55075.1"/>
    </source>
</evidence>
<gene>
    <name evidence="2" type="ORF">KPH11_50</name>
</gene>
<reference evidence="2" key="1">
    <citation type="submission" date="2015-11" db="EMBL/GenBank/DDBJ databases">
        <title>Complete nucleotide sequence of pH11, an IncHI2 plasmid conferring multi-antibiotic resistance and multi-heavy metal resistance genes in a clinical Klebsiella pneumoniae isolate.</title>
        <authorList>
            <person name="Zhai Y."/>
            <person name="He Z."/>
            <person name="Kang Y."/>
            <person name="Yu H."/>
            <person name="Wang J."/>
            <person name="Du P."/>
            <person name="Zhang Z."/>
            <person name="Hu S."/>
            <person name="Gao Z."/>
        </authorList>
    </citation>
    <scope>NUCLEOTIDE SEQUENCE [LARGE SCALE GENOMIC DNA]</scope>
    <source>
        <strain evidence="2">H11</strain>
        <plasmid evidence="2">pH11</plasmid>
    </source>
</reference>
<feature type="transmembrane region" description="Helical" evidence="1">
    <location>
        <begin position="21"/>
        <end position="40"/>
    </location>
</feature>